<evidence type="ECO:0000313" key="5">
    <source>
        <dbReference type="RefSeq" id="XP_033345171.1"/>
    </source>
</evidence>
<sequence length="156" mass="17952">MLRNNWIVSKFCSYSLTYFSAPEISVQININMANFEEEGSDKELNENIISTGGENLQDFQEEAENNARIDEEQKEKLVKLPLGRIKTIIKMDPEVNMVNQEAVFLITKSTELFIDSLTKESYKYTARMKKKTLQKRDVESAIDNVDALVFLEGMLN</sequence>
<evidence type="ECO:0000259" key="3">
    <source>
        <dbReference type="Pfam" id="PF00808"/>
    </source>
</evidence>
<dbReference type="SUPFAM" id="SSF47113">
    <property type="entry name" value="Histone-fold"/>
    <property type="match status" value="1"/>
</dbReference>
<keyword evidence="2" id="KW-0539">Nucleus</keyword>
<organism evidence="4 5">
    <name type="scientific">Bombus vosnesenskii</name>
    <dbReference type="NCBI Taxonomy" id="207650"/>
    <lineage>
        <taxon>Eukaryota</taxon>
        <taxon>Metazoa</taxon>
        <taxon>Ecdysozoa</taxon>
        <taxon>Arthropoda</taxon>
        <taxon>Hexapoda</taxon>
        <taxon>Insecta</taxon>
        <taxon>Pterygota</taxon>
        <taxon>Neoptera</taxon>
        <taxon>Endopterygota</taxon>
        <taxon>Hymenoptera</taxon>
        <taxon>Apocrita</taxon>
        <taxon>Aculeata</taxon>
        <taxon>Apoidea</taxon>
        <taxon>Anthophila</taxon>
        <taxon>Apidae</taxon>
        <taxon>Bombus</taxon>
        <taxon>Pyrobombus</taxon>
    </lineage>
</organism>
<comment type="subcellular location">
    <subcellularLocation>
        <location evidence="1">Nucleus</location>
    </subcellularLocation>
</comment>
<dbReference type="Pfam" id="PF00808">
    <property type="entry name" value="CBFD_NFYB_HMF"/>
    <property type="match status" value="1"/>
</dbReference>
<dbReference type="PANTHER" id="PTHR10252:SF79">
    <property type="entry name" value="DNA POLYMERASE EPSILON SUBUNIT 4"/>
    <property type="match status" value="1"/>
</dbReference>
<dbReference type="Proteomes" id="UP000504631">
    <property type="component" value="Unplaced"/>
</dbReference>
<keyword evidence="4" id="KW-1185">Reference proteome</keyword>
<reference evidence="5" key="1">
    <citation type="submission" date="2025-08" db="UniProtKB">
        <authorList>
            <consortium name="RefSeq"/>
        </authorList>
    </citation>
    <scope>IDENTIFICATION</scope>
    <source>
        <tissue evidence="5">Muscle</tissue>
    </source>
</reference>
<dbReference type="InterPro" id="IPR009072">
    <property type="entry name" value="Histone-fold"/>
</dbReference>
<dbReference type="AlphaFoldDB" id="A0A6J3JY09"/>
<feature type="domain" description="Transcription factor CBF/NF-Y/archaeal histone" evidence="3">
    <location>
        <begin position="79"/>
        <end position="142"/>
    </location>
</feature>
<dbReference type="CTD" id="56655"/>
<dbReference type="RefSeq" id="XP_033345171.1">
    <property type="nucleotide sequence ID" value="XM_033489280.1"/>
</dbReference>
<evidence type="ECO:0000256" key="2">
    <source>
        <dbReference type="ARBA" id="ARBA00023242"/>
    </source>
</evidence>
<name>A0A6J3JY09_9HYME</name>
<dbReference type="InterPro" id="IPR003958">
    <property type="entry name" value="CBFA_NFYB_domain"/>
</dbReference>
<dbReference type="Gene3D" id="1.10.20.10">
    <property type="entry name" value="Histone, subunit A"/>
    <property type="match status" value="1"/>
</dbReference>
<dbReference type="CDD" id="cd22929">
    <property type="entry name" value="HFD_POLE4-like"/>
    <property type="match status" value="1"/>
</dbReference>
<accession>A0A6J3JY09</accession>
<proteinExistence type="predicted"/>
<evidence type="ECO:0000313" key="4">
    <source>
        <dbReference type="Proteomes" id="UP000504631"/>
    </source>
</evidence>
<dbReference type="GO" id="GO:0008622">
    <property type="term" value="C:epsilon DNA polymerase complex"/>
    <property type="evidence" value="ECO:0007669"/>
    <property type="project" value="TreeGrafter"/>
</dbReference>
<dbReference type="InterPro" id="IPR050568">
    <property type="entry name" value="Transcr_DNA_Rep_Reg"/>
</dbReference>
<protein>
    <submittedName>
        <fullName evidence="5">DNA polymerase epsilon subunit 4</fullName>
    </submittedName>
</protein>
<dbReference type="GeneID" id="117231149"/>
<gene>
    <name evidence="5" type="primary">LOC117231149</name>
</gene>
<dbReference type="GO" id="GO:0006261">
    <property type="term" value="P:DNA-templated DNA replication"/>
    <property type="evidence" value="ECO:0007669"/>
    <property type="project" value="TreeGrafter"/>
</dbReference>
<evidence type="ECO:0000256" key="1">
    <source>
        <dbReference type="ARBA" id="ARBA00004123"/>
    </source>
</evidence>
<dbReference type="GO" id="GO:0046982">
    <property type="term" value="F:protein heterodimerization activity"/>
    <property type="evidence" value="ECO:0007669"/>
    <property type="project" value="InterPro"/>
</dbReference>
<dbReference type="PANTHER" id="PTHR10252">
    <property type="entry name" value="HISTONE-LIKE TRANSCRIPTION FACTOR CCAAT-RELATED"/>
    <property type="match status" value="1"/>
</dbReference>
<dbReference type="KEGG" id="bvk:117231149"/>